<dbReference type="PANTHER" id="PTHR34452">
    <property type="entry name" value="MYOSIN HEAVY CHAIN-RELATED PROTEIN"/>
    <property type="match status" value="1"/>
</dbReference>
<accession>A0A314XF57</accession>
<feature type="region of interest" description="Disordered" evidence="2">
    <location>
        <begin position="1"/>
        <end position="20"/>
    </location>
</feature>
<dbReference type="EMBL" id="PJQY01002653">
    <property type="protein sequence ID" value="PQP91871.1"/>
    <property type="molecule type" value="Genomic_DNA"/>
</dbReference>
<name>A0A314XF57_PRUYE</name>
<sequence length="100" mass="11943">MGKMFEDENQKSAEKLTKKHSDVQEVESLKFKIRELLSEIDTHEKKREEQDALVKQLTLDYDVLKQDNYGISLKLDRNQERLRTEMENGAGRLYSYYKRT</sequence>
<dbReference type="Proteomes" id="UP000250321">
    <property type="component" value="Unassembled WGS sequence"/>
</dbReference>
<dbReference type="AlphaFoldDB" id="A0A314XF57"/>
<comment type="caution">
    <text evidence="3">The sequence shown here is derived from an EMBL/GenBank/DDBJ whole genome shotgun (WGS) entry which is preliminary data.</text>
</comment>
<proteinExistence type="predicted"/>
<organism evidence="3 4">
    <name type="scientific">Prunus yedoensis var. nudiflora</name>
    <dbReference type="NCBI Taxonomy" id="2094558"/>
    <lineage>
        <taxon>Eukaryota</taxon>
        <taxon>Viridiplantae</taxon>
        <taxon>Streptophyta</taxon>
        <taxon>Embryophyta</taxon>
        <taxon>Tracheophyta</taxon>
        <taxon>Spermatophyta</taxon>
        <taxon>Magnoliopsida</taxon>
        <taxon>eudicotyledons</taxon>
        <taxon>Gunneridae</taxon>
        <taxon>Pentapetalae</taxon>
        <taxon>rosids</taxon>
        <taxon>fabids</taxon>
        <taxon>Rosales</taxon>
        <taxon>Rosaceae</taxon>
        <taxon>Amygdaloideae</taxon>
        <taxon>Amygdaleae</taxon>
        <taxon>Prunus</taxon>
    </lineage>
</organism>
<reference evidence="3 4" key="1">
    <citation type="submission" date="2018-02" db="EMBL/GenBank/DDBJ databases">
        <title>Draft genome of wild Prunus yedoensis var. nudiflora.</title>
        <authorList>
            <person name="Baek S."/>
            <person name="Kim J.-H."/>
            <person name="Choi K."/>
            <person name="Kim G.-B."/>
            <person name="Cho A."/>
            <person name="Jang H."/>
            <person name="Shin C.-H."/>
            <person name="Yu H.-J."/>
            <person name="Mun J.-H."/>
        </authorList>
    </citation>
    <scope>NUCLEOTIDE SEQUENCE [LARGE SCALE GENOMIC DNA]</scope>
    <source>
        <strain evidence="4">cv. Jeju island</strain>
        <tissue evidence="3">Leaf</tissue>
    </source>
</reference>
<protein>
    <submittedName>
        <fullName evidence="3">Uncharacterized protein</fullName>
    </submittedName>
</protein>
<dbReference type="OrthoDB" id="765176at2759"/>
<dbReference type="PANTHER" id="PTHR34452:SF14">
    <property type="entry name" value="MYOSIN HEAVY CHAIN, MUSCLE"/>
    <property type="match status" value="1"/>
</dbReference>
<keyword evidence="1" id="KW-0175">Coiled coil</keyword>
<evidence type="ECO:0000313" key="4">
    <source>
        <dbReference type="Proteomes" id="UP000250321"/>
    </source>
</evidence>
<feature type="coiled-coil region" evidence="1">
    <location>
        <begin position="26"/>
        <end position="60"/>
    </location>
</feature>
<keyword evidence="4" id="KW-1185">Reference proteome</keyword>
<gene>
    <name evidence="3" type="ORF">Pyn_38860</name>
</gene>
<evidence type="ECO:0000313" key="3">
    <source>
        <dbReference type="EMBL" id="PQP91871.1"/>
    </source>
</evidence>
<evidence type="ECO:0000256" key="1">
    <source>
        <dbReference type="SAM" id="Coils"/>
    </source>
</evidence>
<evidence type="ECO:0000256" key="2">
    <source>
        <dbReference type="SAM" id="MobiDB-lite"/>
    </source>
</evidence>